<dbReference type="Pfam" id="PF01636">
    <property type="entry name" value="APH"/>
    <property type="match status" value="1"/>
</dbReference>
<protein>
    <submittedName>
        <fullName evidence="2">Phosphotransferase</fullName>
    </submittedName>
</protein>
<gene>
    <name evidence="2" type="ORF">ACFQZP_41410</name>
</gene>
<sequence>MTAEGKAAEGEALVGGMVNAGAVFRRGALVDRPAPRTARALHAHLLALKEHGFDAAPTPVRLTEDGREQLTFIPGDVALPPFPCWVMTETVLRSVGSLLRRLHEASAAIPVDTRVEWPRALADPAGGTMLCHNDVCPENVVFRDGRAAALIDFDLAAPGRPLWDVAMTAHYWVPMLDPGSAAALYPAGLDAPTRLRILADSYGLPPQERAELPGVIEQATASCRAFVAGRVADGDPIYTQALSERGGWERWDRMQEWLMAHHELFTAALLD</sequence>
<dbReference type="RefSeq" id="WP_381264829.1">
    <property type="nucleotide sequence ID" value="NZ_JBHTBI010000126.1"/>
</dbReference>
<dbReference type="Proteomes" id="UP001596957">
    <property type="component" value="Unassembled WGS sequence"/>
</dbReference>
<dbReference type="InterPro" id="IPR011009">
    <property type="entry name" value="Kinase-like_dom_sf"/>
</dbReference>
<evidence type="ECO:0000313" key="3">
    <source>
        <dbReference type="Proteomes" id="UP001596957"/>
    </source>
</evidence>
<evidence type="ECO:0000313" key="2">
    <source>
        <dbReference type="EMBL" id="MFD0287958.1"/>
    </source>
</evidence>
<evidence type="ECO:0000259" key="1">
    <source>
        <dbReference type="Pfam" id="PF01636"/>
    </source>
</evidence>
<keyword evidence="3" id="KW-1185">Reference proteome</keyword>
<dbReference type="InterPro" id="IPR002575">
    <property type="entry name" value="Aminoglycoside_PTrfase"/>
</dbReference>
<accession>A0ABW2VXI5</accession>
<dbReference type="Gene3D" id="3.90.1200.10">
    <property type="match status" value="1"/>
</dbReference>
<dbReference type="EMBL" id="JBHTEC010000006">
    <property type="protein sequence ID" value="MFD0287958.1"/>
    <property type="molecule type" value="Genomic_DNA"/>
</dbReference>
<dbReference type="SUPFAM" id="SSF56112">
    <property type="entry name" value="Protein kinase-like (PK-like)"/>
    <property type="match status" value="1"/>
</dbReference>
<proteinExistence type="predicted"/>
<reference evidence="3" key="1">
    <citation type="journal article" date="2019" name="Int. J. Syst. Evol. Microbiol.">
        <title>The Global Catalogue of Microorganisms (GCM) 10K type strain sequencing project: providing services to taxonomists for standard genome sequencing and annotation.</title>
        <authorList>
            <consortium name="The Broad Institute Genomics Platform"/>
            <consortium name="The Broad Institute Genome Sequencing Center for Infectious Disease"/>
            <person name="Wu L."/>
            <person name="Ma J."/>
        </authorList>
    </citation>
    <scope>NUCLEOTIDE SEQUENCE [LARGE SCALE GENOMIC DNA]</scope>
    <source>
        <strain evidence="3">CGMCC 4.7198</strain>
    </source>
</reference>
<feature type="domain" description="Aminoglycoside phosphotransferase" evidence="1">
    <location>
        <begin position="117"/>
        <end position="196"/>
    </location>
</feature>
<organism evidence="2 3">
    <name type="scientific">Streptomyces lutosisoli</name>
    <dbReference type="NCBI Taxonomy" id="2665721"/>
    <lineage>
        <taxon>Bacteria</taxon>
        <taxon>Bacillati</taxon>
        <taxon>Actinomycetota</taxon>
        <taxon>Actinomycetes</taxon>
        <taxon>Kitasatosporales</taxon>
        <taxon>Streptomycetaceae</taxon>
        <taxon>Streptomyces</taxon>
    </lineage>
</organism>
<name>A0ABW2VXI5_9ACTN</name>
<comment type="caution">
    <text evidence="2">The sequence shown here is derived from an EMBL/GenBank/DDBJ whole genome shotgun (WGS) entry which is preliminary data.</text>
</comment>